<name>A0A4D6NEF4_VIGUN</name>
<sequence>MIFAELHEAAKVYLAKHAIDGVKDAADSYLSFHNTEVLLDYFELVVAAMDGSMHPNPFLIIHCQHWMKYCCCSSKVLCKSSAILGAFSLVCFVVVNEQSWKLLHLMIFAELHEAAKVYLAKHAIDGVKDAADSYLSFHNTEVLLDYFELVVAAMDGSMHPNPFLIIHCQHWMKYCCCSSKVLCKSSSIILGI</sequence>
<protein>
    <submittedName>
        <fullName evidence="1">Uncharacterized protein</fullName>
    </submittedName>
</protein>
<reference evidence="1 2" key="1">
    <citation type="submission" date="2019-04" db="EMBL/GenBank/DDBJ databases">
        <title>An improved genome assembly and genetic linkage map for asparagus bean, Vigna unguiculata ssp. sesquipedialis.</title>
        <authorList>
            <person name="Xia Q."/>
            <person name="Zhang R."/>
            <person name="Dong Y."/>
        </authorList>
    </citation>
    <scope>NUCLEOTIDE SEQUENCE [LARGE SCALE GENOMIC DNA]</scope>
    <source>
        <tissue evidence="1">Leaf</tissue>
    </source>
</reference>
<organism evidence="1 2">
    <name type="scientific">Vigna unguiculata</name>
    <name type="common">Cowpea</name>
    <dbReference type="NCBI Taxonomy" id="3917"/>
    <lineage>
        <taxon>Eukaryota</taxon>
        <taxon>Viridiplantae</taxon>
        <taxon>Streptophyta</taxon>
        <taxon>Embryophyta</taxon>
        <taxon>Tracheophyta</taxon>
        <taxon>Spermatophyta</taxon>
        <taxon>Magnoliopsida</taxon>
        <taxon>eudicotyledons</taxon>
        <taxon>Gunneridae</taxon>
        <taxon>Pentapetalae</taxon>
        <taxon>rosids</taxon>
        <taxon>fabids</taxon>
        <taxon>Fabales</taxon>
        <taxon>Fabaceae</taxon>
        <taxon>Papilionoideae</taxon>
        <taxon>50 kb inversion clade</taxon>
        <taxon>NPAAA clade</taxon>
        <taxon>indigoferoid/millettioid clade</taxon>
        <taxon>Phaseoleae</taxon>
        <taxon>Vigna</taxon>
    </lineage>
</organism>
<evidence type="ECO:0000313" key="1">
    <source>
        <dbReference type="EMBL" id="QCE10277.1"/>
    </source>
</evidence>
<proteinExistence type="predicted"/>
<keyword evidence="2" id="KW-1185">Reference proteome</keyword>
<gene>
    <name evidence="1" type="ORF">DEO72_LG10g1505</name>
</gene>
<dbReference type="EMBL" id="CP039354">
    <property type="protein sequence ID" value="QCE10277.1"/>
    <property type="molecule type" value="Genomic_DNA"/>
</dbReference>
<evidence type="ECO:0000313" key="2">
    <source>
        <dbReference type="Proteomes" id="UP000501690"/>
    </source>
</evidence>
<accession>A0A4D6NEF4</accession>
<dbReference type="Proteomes" id="UP000501690">
    <property type="component" value="Linkage Group LG10"/>
</dbReference>
<dbReference type="AlphaFoldDB" id="A0A4D6NEF4"/>